<keyword evidence="1" id="KW-0597">Phosphoprotein</keyword>
<feature type="domain" description="Response regulatory" evidence="2">
    <location>
        <begin position="3"/>
        <end position="119"/>
    </location>
</feature>
<dbReference type="Proteomes" id="UP000222639">
    <property type="component" value="Segment"/>
</dbReference>
<dbReference type="Gene3D" id="3.40.50.2300">
    <property type="match status" value="1"/>
</dbReference>
<dbReference type="InterPro" id="IPR011006">
    <property type="entry name" value="CheY-like_superfamily"/>
</dbReference>
<evidence type="ECO:0000259" key="2">
    <source>
        <dbReference type="PROSITE" id="PS50110"/>
    </source>
</evidence>
<dbReference type="Pfam" id="PF00072">
    <property type="entry name" value="Response_reg"/>
    <property type="match status" value="1"/>
</dbReference>
<organism evidence="3 4">
    <name type="scientific">Alteromonas phage vB_AspP-H4/4</name>
    <dbReference type="NCBI Taxonomy" id="2928692"/>
    <lineage>
        <taxon>Viruses</taxon>
        <taxon>Duplodnaviria</taxon>
        <taxon>Heunggongvirae</taxon>
        <taxon>Uroviricota</taxon>
        <taxon>Caudoviricetes</taxon>
        <taxon>Autographivirales</taxon>
        <taxon>Foturvirus</taxon>
        <taxon>Foturvirus H44</taxon>
    </lineage>
</organism>
<keyword evidence="4" id="KW-1185">Reference proteome</keyword>
<name>A0A220YL79_9CAUD</name>
<dbReference type="PROSITE" id="PS50110">
    <property type="entry name" value="RESPONSE_REGULATORY"/>
    <property type="match status" value="1"/>
</dbReference>
<dbReference type="SUPFAM" id="SSF52172">
    <property type="entry name" value="CheY-like"/>
    <property type="match status" value="1"/>
</dbReference>
<dbReference type="GO" id="GO:0003677">
    <property type="term" value="F:DNA binding"/>
    <property type="evidence" value="ECO:0007669"/>
    <property type="project" value="UniProtKB-KW"/>
</dbReference>
<proteinExistence type="predicted"/>
<protein>
    <submittedName>
        <fullName evidence="3">DNA-binding response regulator</fullName>
    </submittedName>
</protein>
<dbReference type="GO" id="GO:0000160">
    <property type="term" value="P:phosphorelay signal transduction system"/>
    <property type="evidence" value="ECO:0007669"/>
    <property type="project" value="InterPro"/>
</dbReference>
<evidence type="ECO:0000313" key="4">
    <source>
        <dbReference type="Proteomes" id="UP000222639"/>
    </source>
</evidence>
<dbReference type="EMBL" id="MF278336">
    <property type="protein sequence ID" value="ASL24427.1"/>
    <property type="molecule type" value="Genomic_DNA"/>
</dbReference>
<dbReference type="InterPro" id="IPR001789">
    <property type="entry name" value="Sig_transdc_resp-reg_receiver"/>
</dbReference>
<evidence type="ECO:0000313" key="3">
    <source>
        <dbReference type="EMBL" id="ASL24427.1"/>
    </source>
</evidence>
<gene>
    <name evidence="3" type="ORF">vBAspPH44_44</name>
</gene>
<evidence type="ECO:0000256" key="1">
    <source>
        <dbReference type="ARBA" id="ARBA00022553"/>
    </source>
</evidence>
<dbReference type="PANTHER" id="PTHR44591:SF23">
    <property type="entry name" value="CHEY SUBFAMILY"/>
    <property type="match status" value="1"/>
</dbReference>
<reference evidence="4" key="1">
    <citation type="submission" date="2017-06" db="EMBL/GenBank/DDBJ databases">
        <title>Complete genome sequence of Alteromonas virus vB_AspP-H4/4.</title>
        <authorList>
            <person name="Kallies R."/>
        </authorList>
    </citation>
    <scope>NUCLEOTIDE SEQUENCE [LARGE SCALE GENOMIC DNA]</scope>
</reference>
<keyword evidence="3" id="KW-0238">DNA-binding</keyword>
<dbReference type="SMART" id="SM00448">
    <property type="entry name" value="REC"/>
    <property type="match status" value="1"/>
</dbReference>
<dbReference type="InterPro" id="IPR050595">
    <property type="entry name" value="Bact_response_regulator"/>
</dbReference>
<accession>A0A220YL79</accession>
<sequence length="153" mass="17028">MSTVIIVDDSEIELGIFTEALIAAGHDCVGLADPTNALATIAEKKPDFVILDYSMPHKNGLELCKDLKMNPATRDIPIMFLSSEADPDNIIATMHLGCIDYIRKPVESKQLVDLIMRHDVAIKLKEAMCALSPMKEEAQRILDKYDRRAKSKT</sequence>
<dbReference type="PANTHER" id="PTHR44591">
    <property type="entry name" value="STRESS RESPONSE REGULATOR PROTEIN 1"/>
    <property type="match status" value="1"/>
</dbReference>